<dbReference type="InterPro" id="IPR015117">
    <property type="entry name" value="IdeS"/>
</dbReference>
<dbReference type="KEGG" id="mphn:HGG64_02540"/>
<dbReference type="AlphaFoldDB" id="A0A858U700"/>
<dbReference type="Gene3D" id="3.90.70.10">
    <property type="entry name" value="Cysteine proteinases"/>
    <property type="match status" value="1"/>
</dbReference>
<sequence>MKKAKYLLILSTLLLTPLAAVACVVPKANKNVENKDESTKAEEGKNRGNSKSNTFINIKSNEATKDDRKTGDNTKENSSIIKESEAKNDSNNIEEKNAEINKDKENKDQSKVTEKDGKEEQSIPKLDNDPKNKIDDQKQTNNVKDISENTTNINNTKNQKIIESLQNIVSETRWVSGVNVDVRKFLRSSEEGLEYYQYPLRGSENEGWYDINKDFEGGDWTLCSANVASNLLHWWLDQNKKYVDKYIELNPEKAAIKSGDTIKYLSKIRTNYKDEDGYYDKSEIFNDFKNLFGGKYLWPDKLIDMFINGYKYTKKFSPNNESDYQPSQVRGFLKEVFESKRLSDFKEPGDLKTFSKIIKDWLDEKRGLAISYSTRVGAGHIITIWGADFDKDGNVIAIYISDSDNKSEKMNSENNPGKKERVGMTRLRVDYSTGVAKLSSYAEKGSGAKVLHLYSIKNGESIWKSYFEKQNIKL</sequence>
<gene>
    <name evidence="4" type="ORF">HGG64_02540</name>
</gene>
<dbReference type="InterPro" id="IPR038765">
    <property type="entry name" value="Papain-like_cys_pep_sf"/>
</dbReference>
<feature type="region of interest" description="Disordered" evidence="1">
    <location>
        <begin position="32"/>
        <end position="151"/>
    </location>
</feature>
<evidence type="ECO:0000313" key="4">
    <source>
        <dbReference type="EMBL" id="QJG66568.1"/>
    </source>
</evidence>
<dbReference type="Proteomes" id="UP000501728">
    <property type="component" value="Chromosome"/>
</dbReference>
<feature type="compositionally biased region" description="Basic and acidic residues" evidence="1">
    <location>
        <begin position="32"/>
        <end position="46"/>
    </location>
</feature>
<name>A0A858U700_9MOLU</name>
<feature type="chain" id="PRO_5032285174" description="Ig protease IdeS domain-containing protein" evidence="2">
    <location>
        <begin position="23"/>
        <end position="474"/>
    </location>
</feature>
<dbReference type="GO" id="GO:0008233">
    <property type="term" value="F:peptidase activity"/>
    <property type="evidence" value="ECO:0007669"/>
    <property type="project" value="InterPro"/>
</dbReference>
<proteinExistence type="predicted"/>
<dbReference type="SUPFAM" id="SSF54001">
    <property type="entry name" value="Cysteine proteinases"/>
    <property type="match status" value="1"/>
</dbReference>
<keyword evidence="5" id="KW-1185">Reference proteome</keyword>
<dbReference type="PROSITE" id="PS51257">
    <property type="entry name" value="PROKAR_LIPOPROTEIN"/>
    <property type="match status" value="1"/>
</dbReference>
<evidence type="ECO:0000256" key="1">
    <source>
        <dbReference type="SAM" id="MobiDB-lite"/>
    </source>
</evidence>
<dbReference type="Pfam" id="PF09028">
    <property type="entry name" value="Mac-1"/>
    <property type="match status" value="1"/>
</dbReference>
<evidence type="ECO:0000259" key="3">
    <source>
        <dbReference type="Pfam" id="PF09028"/>
    </source>
</evidence>
<evidence type="ECO:0000313" key="5">
    <source>
        <dbReference type="Proteomes" id="UP000501728"/>
    </source>
</evidence>
<protein>
    <recommendedName>
        <fullName evidence="3">Ig protease IdeS domain-containing protein</fullName>
    </recommendedName>
</protein>
<feature type="domain" description="Ig protease IdeS" evidence="3">
    <location>
        <begin position="107"/>
        <end position="463"/>
    </location>
</feature>
<feature type="signal peptide" evidence="2">
    <location>
        <begin position="1"/>
        <end position="22"/>
    </location>
</feature>
<evidence type="ECO:0000256" key="2">
    <source>
        <dbReference type="SAM" id="SignalP"/>
    </source>
</evidence>
<feature type="compositionally biased region" description="Basic and acidic residues" evidence="1">
    <location>
        <begin position="62"/>
        <end position="75"/>
    </location>
</feature>
<dbReference type="RefSeq" id="WP_169580392.1">
    <property type="nucleotide sequence ID" value="NZ_CP051480.1"/>
</dbReference>
<keyword evidence="2" id="KW-0732">Signal</keyword>
<accession>A0A858U700</accession>
<reference evidence="4 5" key="1">
    <citation type="submission" date="2020-04" db="EMBL/GenBank/DDBJ databases">
        <title>Novel Mycoplasma species detected in Phocoena phocoena (harbor porpoise) from the USA.</title>
        <authorList>
            <person name="Volokhov D.V."/>
        </authorList>
    </citation>
    <scope>NUCLEOTIDE SEQUENCE [LARGE SCALE GENOMIC DNA]</scope>
    <source>
        <strain evidence="4 5">C264-NAS</strain>
    </source>
</reference>
<dbReference type="EMBL" id="CP051480">
    <property type="protein sequence ID" value="QJG66568.1"/>
    <property type="molecule type" value="Genomic_DNA"/>
</dbReference>
<feature type="compositionally biased region" description="Polar residues" evidence="1">
    <location>
        <begin position="47"/>
        <end position="61"/>
    </location>
</feature>
<feature type="compositionally biased region" description="Basic and acidic residues" evidence="1">
    <location>
        <begin position="82"/>
        <end position="138"/>
    </location>
</feature>
<organism evidence="4 5">
    <name type="scientific">Mycoplasma phocoeninasale</name>
    <dbReference type="NCBI Taxonomy" id="2726117"/>
    <lineage>
        <taxon>Bacteria</taxon>
        <taxon>Bacillati</taxon>
        <taxon>Mycoplasmatota</taxon>
        <taxon>Mollicutes</taxon>
        <taxon>Mycoplasmataceae</taxon>
        <taxon>Mycoplasma</taxon>
    </lineage>
</organism>